<keyword evidence="5 7" id="KW-0238">DNA-binding</keyword>
<proteinExistence type="inferred from homology"/>
<evidence type="ECO:0000313" key="10">
    <source>
        <dbReference type="EMBL" id="KRK45338.1"/>
    </source>
</evidence>
<feature type="domain" description="CtsR N-terminal HTH" evidence="8">
    <location>
        <begin position="7"/>
        <end position="76"/>
    </location>
</feature>
<dbReference type="STRING" id="1423719.FC66_GL000393"/>
<dbReference type="PATRIC" id="fig|1423719.4.peg.398"/>
<dbReference type="Pfam" id="PF05848">
    <property type="entry name" value="CtsR"/>
    <property type="match status" value="1"/>
</dbReference>
<sequence length="157" mass="18050">MNMQGQNISDVIEKYFKKILLDEKAIVIKRSEVAELFNCVPSQINYVINTRFTIQNGYVVESKRGGGGYIKIEKVNLFADQEFIQTLENLIGTDVSQQEGYDIIQSLYDEKTLTKKESNLILATIKKDAFLGMDTNLENTVRAKMLINLINRLRYEE</sequence>
<dbReference type="Gene3D" id="3.30.56.130">
    <property type="entry name" value="Transcriptional regulator CtsR, winged HTH domain"/>
    <property type="match status" value="1"/>
</dbReference>
<dbReference type="Pfam" id="PF17727">
    <property type="entry name" value="CtsR_C"/>
    <property type="match status" value="1"/>
</dbReference>
<dbReference type="AlphaFoldDB" id="A0A0R1HQA3"/>
<protein>
    <recommendedName>
        <fullName evidence="2 7">Transcriptional regulator CtsR</fullName>
    </recommendedName>
</protein>
<evidence type="ECO:0000256" key="1">
    <source>
        <dbReference type="ARBA" id="ARBA00010189"/>
    </source>
</evidence>
<name>A0A0R1HQA3_9LACO</name>
<evidence type="ECO:0000256" key="7">
    <source>
        <dbReference type="PIRNR" id="PIRNR010607"/>
    </source>
</evidence>
<keyword evidence="4 7" id="KW-0805">Transcription regulation</keyword>
<dbReference type="GO" id="GO:0003677">
    <property type="term" value="F:DNA binding"/>
    <property type="evidence" value="ECO:0007669"/>
    <property type="project" value="UniProtKB-UniRule"/>
</dbReference>
<dbReference type="PIRSF" id="PIRSF010607">
    <property type="entry name" value="Txn_repr_CtsR"/>
    <property type="match status" value="1"/>
</dbReference>
<evidence type="ECO:0000256" key="4">
    <source>
        <dbReference type="ARBA" id="ARBA00023015"/>
    </source>
</evidence>
<dbReference type="InterPro" id="IPR008463">
    <property type="entry name" value="CtsR"/>
</dbReference>
<accession>A0A0R1HQA3</accession>
<evidence type="ECO:0000256" key="6">
    <source>
        <dbReference type="ARBA" id="ARBA00023163"/>
    </source>
</evidence>
<keyword evidence="6 7" id="KW-0804">Transcription</keyword>
<organism evidence="10 11">
    <name type="scientific">Dellaglioa algida DSM 15638</name>
    <dbReference type="NCBI Taxonomy" id="1423719"/>
    <lineage>
        <taxon>Bacteria</taxon>
        <taxon>Bacillati</taxon>
        <taxon>Bacillota</taxon>
        <taxon>Bacilli</taxon>
        <taxon>Lactobacillales</taxon>
        <taxon>Lactobacillaceae</taxon>
        <taxon>Dellaglioa</taxon>
    </lineage>
</organism>
<comment type="similarity">
    <text evidence="1 7">Belongs to the CtsR family.</text>
</comment>
<dbReference type="Proteomes" id="UP000051450">
    <property type="component" value="Unassembled WGS sequence"/>
</dbReference>
<evidence type="ECO:0000256" key="5">
    <source>
        <dbReference type="ARBA" id="ARBA00023125"/>
    </source>
</evidence>
<keyword evidence="3 7" id="KW-0678">Repressor</keyword>
<evidence type="ECO:0000313" key="11">
    <source>
        <dbReference type="Proteomes" id="UP000051450"/>
    </source>
</evidence>
<dbReference type="InterPro" id="IPR040465">
    <property type="entry name" value="CtsR_N"/>
</dbReference>
<dbReference type="InterPro" id="IPR041473">
    <property type="entry name" value="CtsR_C"/>
</dbReference>
<comment type="caution">
    <text evidence="10">The sequence shown here is derived from an EMBL/GenBank/DDBJ whole genome shotgun (WGS) entry which is preliminary data.</text>
</comment>
<gene>
    <name evidence="10" type="ORF">FC66_GL000393</name>
</gene>
<dbReference type="InterPro" id="IPR041902">
    <property type="entry name" value="CtsR_N_sf"/>
</dbReference>
<dbReference type="Gene3D" id="1.10.1200.150">
    <property type="entry name" value="Transcriptional regulator CtsR, C-terminal domain"/>
    <property type="match status" value="1"/>
</dbReference>
<keyword evidence="11" id="KW-1185">Reference proteome</keyword>
<evidence type="ECO:0000256" key="3">
    <source>
        <dbReference type="ARBA" id="ARBA00022491"/>
    </source>
</evidence>
<evidence type="ECO:0000259" key="9">
    <source>
        <dbReference type="Pfam" id="PF17727"/>
    </source>
</evidence>
<evidence type="ECO:0000259" key="8">
    <source>
        <dbReference type="Pfam" id="PF05848"/>
    </source>
</evidence>
<evidence type="ECO:0000256" key="2">
    <source>
        <dbReference type="ARBA" id="ARBA00014129"/>
    </source>
</evidence>
<dbReference type="GO" id="GO:0006355">
    <property type="term" value="P:regulation of DNA-templated transcription"/>
    <property type="evidence" value="ECO:0007669"/>
    <property type="project" value="UniProtKB-UniRule"/>
</dbReference>
<reference evidence="10 11" key="1">
    <citation type="journal article" date="2015" name="Genome Announc.">
        <title>Expanding the biotechnology potential of lactobacilli through comparative genomics of 213 strains and associated genera.</title>
        <authorList>
            <person name="Sun Z."/>
            <person name="Harris H.M."/>
            <person name="McCann A."/>
            <person name="Guo C."/>
            <person name="Argimon S."/>
            <person name="Zhang W."/>
            <person name="Yang X."/>
            <person name="Jeffery I.B."/>
            <person name="Cooney J.C."/>
            <person name="Kagawa T.F."/>
            <person name="Liu W."/>
            <person name="Song Y."/>
            <person name="Salvetti E."/>
            <person name="Wrobel A."/>
            <person name="Rasinkangas P."/>
            <person name="Parkhill J."/>
            <person name="Rea M.C."/>
            <person name="O'Sullivan O."/>
            <person name="Ritari J."/>
            <person name="Douillard F.P."/>
            <person name="Paul Ross R."/>
            <person name="Yang R."/>
            <person name="Briner A.E."/>
            <person name="Felis G.E."/>
            <person name="de Vos W.M."/>
            <person name="Barrangou R."/>
            <person name="Klaenhammer T.R."/>
            <person name="Caufield P.W."/>
            <person name="Cui Y."/>
            <person name="Zhang H."/>
            <person name="O'Toole P.W."/>
        </authorList>
    </citation>
    <scope>NUCLEOTIDE SEQUENCE [LARGE SCALE GENOMIC DNA]</scope>
    <source>
        <strain evidence="10 11">DSM 15638</strain>
    </source>
</reference>
<feature type="domain" description="CtsR C-terminal dimerization" evidence="9">
    <location>
        <begin position="80"/>
        <end position="151"/>
    </location>
</feature>
<dbReference type="InterPro" id="IPR041908">
    <property type="entry name" value="CtsR_C_sf"/>
</dbReference>
<dbReference type="EMBL" id="AZDI01000010">
    <property type="protein sequence ID" value="KRK45338.1"/>
    <property type="molecule type" value="Genomic_DNA"/>
</dbReference>